<dbReference type="AlphaFoldDB" id="A0A9X1HQR6"/>
<feature type="region of interest" description="Disordered" evidence="1">
    <location>
        <begin position="39"/>
        <end position="89"/>
    </location>
</feature>
<keyword evidence="6" id="KW-1185">Reference proteome</keyword>
<accession>A0A9X1HQR6</accession>
<evidence type="ECO:0000313" key="3">
    <source>
        <dbReference type="EMBL" id="MCA6075490.1"/>
    </source>
</evidence>
<dbReference type="PROSITE" id="PS51257">
    <property type="entry name" value="PROKAR_LIPOPROTEIN"/>
    <property type="match status" value="1"/>
</dbReference>
<comment type="caution">
    <text evidence="3">The sequence shown here is derived from an EMBL/GenBank/DDBJ whole genome shotgun (WGS) entry which is preliminary data.</text>
</comment>
<evidence type="ECO:0000313" key="5">
    <source>
        <dbReference type="EMBL" id="MCA6077795.1"/>
    </source>
</evidence>
<keyword evidence="2" id="KW-0812">Transmembrane</keyword>
<dbReference type="RefSeq" id="WP_225698590.1">
    <property type="nucleotide sequence ID" value="NZ_JAIXNE010000002.1"/>
</dbReference>
<evidence type="ECO:0000256" key="1">
    <source>
        <dbReference type="SAM" id="MobiDB-lite"/>
    </source>
</evidence>
<dbReference type="EMBL" id="JAIXNE010000004">
    <property type="protein sequence ID" value="MCA6077795.1"/>
    <property type="molecule type" value="Genomic_DNA"/>
</dbReference>
<evidence type="ECO:0000313" key="6">
    <source>
        <dbReference type="Proteomes" id="UP001139409"/>
    </source>
</evidence>
<protein>
    <submittedName>
        <fullName evidence="3">Nucleoid-structuring protein H-NS</fullName>
    </submittedName>
</protein>
<reference evidence="3" key="1">
    <citation type="submission" date="2021-09" db="EMBL/GenBank/DDBJ databases">
        <title>Fulvivirga sp. isolated from coastal sediment.</title>
        <authorList>
            <person name="Yu H."/>
        </authorList>
    </citation>
    <scope>NUCLEOTIDE SEQUENCE</scope>
    <source>
        <strain evidence="3">1062</strain>
    </source>
</reference>
<dbReference type="Proteomes" id="UP001139409">
    <property type="component" value="Unassembled WGS sequence"/>
</dbReference>
<feature type="compositionally biased region" description="Basic and acidic residues" evidence="1">
    <location>
        <begin position="43"/>
        <end position="89"/>
    </location>
</feature>
<organism evidence="3 6">
    <name type="scientific">Fulvivirga sedimenti</name>
    <dbReference type="NCBI Taxonomy" id="2879465"/>
    <lineage>
        <taxon>Bacteria</taxon>
        <taxon>Pseudomonadati</taxon>
        <taxon>Bacteroidota</taxon>
        <taxon>Cytophagia</taxon>
        <taxon>Cytophagales</taxon>
        <taxon>Fulvivirgaceae</taxon>
        <taxon>Fulvivirga</taxon>
    </lineage>
</organism>
<dbReference type="EMBL" id="JAIXNE010000003">
    <property type="protein sequence ID" value="MCA6076667.1"/>
    <property type="molecule type" value="Genomic_DNA"/>
</dbReference>
<gene>
    <name evidence="3" type="ORF">LDX50_11465</name>
    <name evidence="4" type="ORF">LDX50_17435</name>
    <name evidence="5" type="ORF">LDX50_23155</name>
</gene>
<keyword evidence="2" id="KW-0472">Membrane</keyword>
<sequence>MQKHSSIIQRSLRYLMLGIIAIALVGGSGCKSKKKAAEAAAAAEEKARIEREMEEKRRAEAEEAARRKAEEERLAAERERAAAAENSPERRLEKYFDAIASGTGSSSKSMQEAMSLFASPETPVLIVISEDGGQKDYDRPTTIKEYLNYLKDTKNNVNRIFEVKYDAAGKITELELIKEL</sequence>
<feature type="transmembrane region" description="Helical" evidence="2">
    <location>
        <begin position="12"/>
        <end position="29"/>
    </location>
</feature>
<name>A0A9X1HQR6_9BACT</name>
<proteinExistence type="predicted"/>
<keyword evidence="2" id="KW-1133">Transmembrane helix</keyword>
<evidence type="ECO:0000256" key="2">
    <source>
        <dbReference type="SAM" id="Phobius"/>
    </source>
</evidence>
<dbReference type="EMBL" id="JAIXNE010000002">
    <property type="protein sequence ID" value="MCA6075490.1"/>
    <property type="molecule type" value="Genomic_DNA"/>
</dbReference>
<evidence type="ECO:0000313" key="4">
    <source>
        <dbReference type="EMBL" id="MCA6076667.1"/>
    </source>
</evidence>